<dbReference type="Proteomes" id="UP001595962">
    <property type="component" value="Unassembled WGS sequence"/>
</dbReference>
<accession>A0ABV9JPJ7</accession>
<sequence>MSELNAAIVQSLALVNTMTLGVAPAMAMGSQYQHLAYSLGLASMNQVFAQQQTNISQQASSVLAVLQLYRR</sequence>
<dbReference type="InterPro" id="IPR021070">
    <property type="entry name" value="Killing_trait_RebB"/>
</dbReference>
<comment type="caution">
    <text evidence="1">The sequence shown here is derived from an EMBL/GenBank/DDBJ whole genome shotgun (WGS) entry which is preliminary data.</text>
</comment>
<dbReference type="Pfam" id="PF11747">
    <property type="entry name" value="RebB"/>
    <property type="match status" value="1"/>
</dbReference>
<protein>
    <submittedName>
        <fullName evidence="1">RebB family R body protein</fullName>
    </submittedName>
</protein>
<dbReference type="RefSeq" id="WP_377335031.1">
    <property type="nucleotide sequence ID" value="NZ_JBHSGB010000012.1"/>
</dbReference>
<name>A0ABV9JPJ7_9GAMM</name>
<organism evidence="1 2">
    <name type="scientific">Rheinheimera marina</name>
    <dbReference type="NCBI Taxonomy" id="1774958"/>
    <lineage>
        <taxon>Bacteria</taxon>
        <taxon>Pseudomonadati</taxon>
        <taxon>Pseudomonadota</taxon>
        <taxon>Gammaproteobacteria</taxon>
        <taxon>Chromatiales</taxon>
        <taxon>Chromatiaceae</taxon>
        <taxon>Rheinheimera</taxon>
    </lineage>
</organism>
<dbReference type="EMBL" id="JBHSGB010000012">
    <property type="protein sequence ID" value="MFC4656188.1"/>
    <property type="molecule type" value="Genomic_DNA"/>
</dbReference>
<keyword evidence="2" id="KW-1185">Reference proteome</keyword>
<gene>
    <name evidence="1" type="ORF">ACFO3I_14325</name>
</gene>
<reference evidence="2" key="1">
    <citation type="journal article" date="2019" name="Int. J. Syst. Evol. Microbiol.">
        <title>The Global Catalogue of Microorganisms (GCM) 10K type strain sequencing project: providing services to taxonomists for standard genome sequencing and annotation.</title>
        <authorList>
            <consortium name="The Broad Institute Genomics Platform"/>
            <consortium name="The Broad Institute Genome Sequencing Center for Infectious Disease"/>
            <person name="Wu L."/>
            <person name="Ma J."/>
        </authorList>
    </citation>
    <scope>NUCLEOTIDE SEQUENCE [LARGE SCALE GENOMIC DNA]</scope>
    <source>
        <strain evidence="2">DT28</strain>
    </source>
</reference>
<evidence type="ECO:0000313" key="2">
    <source>
        <dbReference type="Proteomes" id="UP001595962"/>
    </source>
</evidence>
<evidence type="ECO:0000313" key="1">
    <source>
        <dbReference type="EMBL" id="MFC4656188.1"/>
    </source>
</evidence>
<proteinExistence type="predicted"/>